<dbReference type="SMART" id="SM00220">
    <property type="entry name" value="S_TKc"/>
    <property type="match status" value="1"/>
</dbReference>
<evidence type="ECO:0000256" key="3">
    <source>
        <dbReference type="SAM" id="Phobius"/>
    </source>
</evidence>
<dbReference type="GO" id="GO:0005524">
    <property type="term" value="F:ATP binding"/>
    <property type="evidence" value="ECO:0007669"/>
    <property type="project" value="InterPro"/>
</dbReference>
<reference evidence="6" key="1">
    <citation type="submission" date="2016-06" db="EMBL/GenBank/DDBJ databases">
        <authorList>
            <person name="Nascimento L."/>
            <person name="Pereira R.V."/>
            <person name="Martins L.F."/>
            <person name="Quaggio R.B."/>
            <person name="Silva A.M."/>
            <person name="Setubal J.C."/>
        </authorList>
    </citation>
    <scope>NUCLEOTIDE SEQUENCE [LARGE SCALE GENOMIC DNA]</scope>
</reference>
<feature type="domain" description="Protein kinase" evidence="4">
    <location>
        <begin position="143"/>
        <end position="535"/>
    </location>
</feature>
<evidence type="ECO:0000313" key="6">
    <source>
        <dbReference type="Proteomes" id="UP000196475"/>
    </source>
</evidence>
<comment type="similarity">
    <text evidence="1">Belongs to the protein kinase superfamily. ADCK protein kinase family.</text>
</comment>
<dbReference type="PANTHER" id="PTHR10566">
    <property type="entry name" value="CHAPERONE-ACTIVITY OF BC1 COMPLEX CABC1 -RELATED"/>
    <property type="match status" value="1"/>
</dbReference>
<keyword evidence="3" id="KW-1133">Transmembrane helix</keyword>
<organism evidence="5 6">
    <name type="scientific">Bacillus thermozeamaize</name>
    <dbReference type="NCBI Taxonomy" id="230954"/>
    <lineage>
        <taxon>Bacteria</taxon>
        <taxon>Bacillati</taxon>
        <taxon>Bacillota</taxon>
        <taxon>Bacilli</taxon>
        <taxon>Bacillales</taxon>
        <taxon>Bacillaceae</taxon>
        <taxon>Bacillus</taxon>
    </lineage>
</organism>
<comment type="caution">
    <text evidence="5">The sequence shown here is derived from an EMBL/GenBank/DDBJ whole genome shotgun (WGS) entry which is preliminary data.</text>
</comment>
<dbReference type="PANTHER" id="PTHR10566:SF113">
    <property type="entry name" value="PROTEIN ACTIVITY OF BC1 COMPLEX KINASE 7, CHLOROPLASTIC"/>
    <property type="match status" value="1"/>
</dbReference>
<evidence type="ECO:0000259" key="4">
    <source>
        <dbReference type="PROSITE" id="PS50011"/>
    </source>
</evidence>
<keyword evidence="3" id="KW-0472">Membrane</keyword>
<feature type="transmembrane region" description="Helical" evidence="3">
    <location>
        <begin position="519"/>
        <end position="539"/>
    </location>
</feature>
<keyword evidence="3" id="KW-0812">Transmembrane</keyword>
<dbReference type="SUPFAM" id="SSF56112">
    <property type="entry name" value="Protein kinase-like (PK-like)"/>
    <property type="match status" value="1"/>
</dbReference>
<dbReference type="GO" id="GO:0004672">
    <property type="term" value="F:protein kinase activity"/>
    <property type="evidence" value="ECO:0007669"/>
    <property type="project" value="InterPro"/>
</dbReference>
<dbReference type="PROSITE" id="PS50011">
    <property type="entry name" value="PROTEIN_KINASE_DOM"/>
    <property type="match status" value="1"/>
</dbReference>
<accession>A0A1Y3PSS8</accession>
<dbReference type="InterPro" id="IPR050154">
    <property type="entry name" value="UbiB_kinase"/>
</dbReference>
<dbReference type="AlphaFoldDB" id="A0A1Y3PSS8"/>
<dbReference type="Proteomes" id="UP000196475">
    <property type="component" value="Unassembled WGS sequence"/>
</dbReference>
<gene>
    <name evidence="5" type="ORF">BAA01_16050</name>
</gene>
<dbReference type="InterPro" id="IPR011009">
    <property type="entry name" value="Kinase-like_dom_sf"/>
</dbReference>
<dbReference type="InterPro" id="IPR004147">
    <property type="entry name" value="ABC1_dom"/>
</dbReference>
<sequence>MQGPITEEQRIQLDAARSEIEKEKAAITLARRRRKIISVLAKHGLLYLLKDAALWKLFGKRKRTKSEEERLRQIGERMRLAFEELGPTFIKLGQVLVTRQDMLPDPVTLELAKLLDQVPPIEFRKIQAVIEEELPEGLETFAWIDTAPLGSASLAQVYKAGLKDGRTVALKVVRPTVEKLFQTDITVIKKMVTKLQKRLPPELSAAVDMNTMVADYYSSAMDELDMREEARKCMEMQKYRNITEYVDVPEVYGATKNLLLMEYIDGWHIKDFPVDFLAFEERVKIMVDLIHLYVQTMLDGHYYADAHGSNIIIDKHRKKAVIIDWGMTGRMDSIVAQNLMRFIMHAQLNQIDDAVDILTEVNVPTIYTDIVKLKDELKTLVLHYVDSYQGHKRYNYGRLVMEAIRISMKNYCRIPSGLALWAKGFSATEGVARWLCPEISYGKVVETYEIPILKSMLSKRFDYRANASLLVETSRLFTTFPRRANKIMEHLADNKLRLNIQVQSDTVTRNTLNQIVNRVVLGLITVAVILTTGFVIASVPDGTFLGLDKVTIANIGLIASVALIMFSLWRLFRTKKQRARF</sequence>
<dbReference type="Pfam" id="PF03109">
    <property type="entry name" value="ABC1"/>
    <property type="match status" value="1"/>
</dbReference>
<evidence type="ECO:0000313" key="5">
    <source>
        <dbReference type="EMBL" id="OUM90411.1"/>
    </source>
</evidence>
<keyword evidence="2" id="KW-0175">Coiled coil</keyword>
<dbReference type="EMBL" id="LZRT01000019">
    <property type="protein sequence ID" value="OUM90411.1"/>
    <property type="molecule type" value="Genomic_DNA"/>
</dbReference>
<feature type="transmembrane region" description="Helical" evidence="3">
    <location>
        <begin position="551"/>
        <end position="572"/>
    </location>
</feature>
<dbReference type="InterPro" id="IPR000719">
    <property type="entry name" value="Prot_kinase_dom"/>
</dbReference>
<evidence type="ECO:0000256" key="1">
    <source>
        <dbReference type="ARBA" id="ARBA00009670"/>
    </source>
</evidence>
<evidence type="ECO:0000256" key="2">
    <source>
        <dbReference type="SAM" id="Coils"/>
    </source>
</evidence>
<name>A0A1Y3PSS8_9BACI</name>
<dbReference type="CDD" id="cd05121">
    <property type="entry name" value="ABC1_ADCK3-like"/>
    <property type="match status" value="1"/>
</dbReference>
<feature type="coiled-coil region" evidence="2">
    <location>
        <begin position="6"/>
        <end position="33"/>
    </location>
</feature>
<proteinExistence type="inferred from homology"/>
<protein>
    <submittedName>
        <fullName evidence="5">ABC transporter</fullName>
    </submittedName>
</protein>